<dbReference type="GO" id="GO:0000776">
    <property type="term" value="C:kinetochore"/>
    <property type="evidence" value="ECO:0007669"/>
    <property type="project" value="InterPro"/>
</dbReference>
<feature type="compositionally biased region" description="Polar residues" evidence="4">
    <location>
        <begin position="254"/>
        <end position="264"/>
    </location>
</feature>
<dbReference type="Gene3D" id="2.60.120.10">
    <property type="entry name" value="Jelly Rolls"/>
    <property type="match status" value="1"/>
</dbReference>
<accession>W4G9H3</accession>
<feature type="compositionally biased region" description="Low complexity" evidence="4">
    <location>
        <begin position="42"/>
        <end position="51"/>
    </location>
</feature>
<dbReference type="AlphaFoldDB" id="W4G9H3"/>
<comment type="similarity">
    <text evidence="2">Belongs to the CENP-C/MIF2 family.</text>
</comment>
<feature type="compositionally biased region" description="Basic and acidic residues" evidence="4">
    <location>
        <begin position="557"/>
        <end position="568"/>
    </location>
</feature>
<feature type="compositionally biased region" description="Basic and acidic residues" evidence="4">
    <location>
        <begin position="238"/>
        <end position="251"/>
    </location>
</feature>
<evidence type="ECO:0000256" key="1">
    <source>
        <dbReference type="ARBA" id="ARBA00004123"/>
    </source>
</evidence>
<feature type="compositionally biased region" description="Low complexity" evidence="4">
    <location>
        <begin position="336"/>
        <end position="352"/>
    </location>
</feature>
<dbReference type="GO" id="GO:0019237">
    <property type="term" value="F:centromeric DNA binding"/>
    <property type="evidence" value="ECO:0007669"/>
    <property type="project" value="InterPro"/>
</dbReference>
<feature type="compositionally biased region" description="Pro residues" evidence="4">
    <location>
        <begin position="207"/>
        <end position="218"/>
    </location>
</feature>
<feature type="compositionally biased region" description="Basic residues" evidence="4">
    <location>
        <begin position="147"/>
        <end position="159"/>
    </location>
</feature>
<dbReference type="VEuPathDB" id="FungiDB:H257_09994"/>
<feature type="compositionally biased region" description="Basic and acidic residues" evidence="4">
    <location>
        <begin position="314"/>
        <end position="329"/>
    </location>
</feature>
<feature type="compositionally biased region" description="Low complexity" evidence="4">
    <location>
        <begin position="219"/>
        <end position="230"/>
    </location>
</feature>
<organism evidence="5">
    <name type="scientific">Aphanomyces astaci</name>
    <name type="common">Crayfish plague agent</name>
    <dbReference type="NCBI Taxonomy" id="112090"/>
    <lineage>
        <taxon>Eukaryota</taxon>
        <taxon>Sar</taxon>
        <taxon>Stramenopiles</taxon>
        <taxon>Oomycota</taxon>
        <taxon>Saprolegniomycetes</taxon>
        <taxon>Saprolegniales</taxon>
        <taxon>Verrucalvaceae</taxon>
        <taxon>Aphanomyces</taxon>
    </lineage>
</organism>
<dbReference type="GeneID" id="20811990"/>
<dbReference type="PANTHER" id="PTHR16684:SF11">
    <property type="entry name" value="CENTROMERE PROTEIN C"/>
    <property type="match status" value="1"/>
</dbReference>
<dbReference type="InterPro" id="IPR028386">
    <property type="entry name" value="CENP-C/Mif2/cnp3"/>
</dbReference>
<dbReference type="GO" id="GO:0005634">
    <property type="term" value="C:nucleus"/>
    <property type="evidence" value="ECO:0007669"/>
    <property type="project" value="UniProtKB-SubCell"/>
</dbReference>
<feature type="compositionally biased region" description="Polar residues" evidence="4">
    <location>
        <begin position="160"/>
        <end position="171"/>
    </location>
</feature>
<feature type="compositionally biased region" description="Basic and acidic residues" evidence="4">
    <location>
        <begin position="18"/>
        <end position="27"/>
    </location>
</feature>
<reference evidence="5" key="1">
    <citation type="submission" date="2013-12" db="EMBL/GenBank/DDBJ databases">
        <title>The Genome Sequence of Aphanomyces astaci APO3.</title>
        <authorList>
            <consortium name="The Broad Institute Genomics Platform"/>
            <person name="Russ C."/>
            <person name="Tyler B."/>
            <person name="van West P."/>
            <person name="Dieguez-Uribeondo J."/>
            <person name="Young S.K."/>
            <person name="Zeng Q."/>
            <person name="Gargeya S."/>
            <person name="Fitzgerald M."/>
            <person name="Abouelleil A."/>
            <person name="Alvarado L."/>
            <person name="Chapman S.B."/>
            <person name="Gainer-Dewar J."/>
            <person name="Goldberg J."/>
            <person name="Griggs A."/>
            <person name="Gujja S."/>
            <person name="Hansen M."/>
            <person name="Howarth C."/>
            <person name="Imamovic A."/>
            <person name="Ireland A."/>
            <person name="Larimer J."/>
            <person name="McCowan C."/>
            <person name="Murphy C."/>
            <person name="Pearson M."/>
            <person name="Poon T.W."/>
            <person name="Priest M."/>
            <person name="Roberts A."/>
            <person name="Saif S."/>
            <person name="Shea T."/>
            <person name="Sykes S."/>
            <person name="Wortman J."/>
            <person name="Nusbaum C."/>
            <person name="Birren B."/>
        </authorList>
    </citation>
    <scope>NUCLEOTIDE SEQUENCE [LARGE SCALE GENOMIC DNA]</scope>
    <source>
        <strain evidence="5">APO3</strain>
    </source>
</reference>
<feature type="compositionally biased region" description="Basic residues" evidence="4">
    <location>
        <begin position="517"/>
        <end position="538"/>
    </location>
</feature>
<dbReference type="PANTHER" id="PTHR16684">
    <property type="entry name" value="CENTROMERE PROTEIN C"/>
    <property type="match status" value="1"/>
</dbReference>
<gene>
    <name evidence="5" type="ORF">H257_09994</name>
</gene>
<feature type="region of interest" description="Disordered" evidence="4">
    <location>
        <begin position="1"/>
        <end position="574"/>
    </location>
</feature>
<protein>
    <recommendedName>
        <fullName evidence="6">Mif2/CENP-C cupin domain-containing protein</fullName>
    </recommendedName>
</protein>
<dbReference type="RefSeq" id="XP_009834704.1">
    <property type="nucleotide sequence ID" value="XM_009836402.1"/>
</dbReference>
<dbReference type="GO" id="GO:0051455">
    <property type="term" value="P:spindle attachment to meiosis I kinetochore"/>
    <property type="evidence" value="ECO:0007669"/>
    <property type="project" value="TreeGrafter"/>
</dbReference>
<proteinExistence type="inferred from homology"/>
<evidence type="ECO:0000256" key="3">
    <source>
        <dbReference type="ARBA" id="ARBA00023242"/>
    </source>
</evidence>
<dbReference type="STRING" id="112090.W4G9H3"/>
<dbReference type="InterPro" id="IPR014710">
    <property type="entry name" value="RmlC-like_jellyroll"/>
</dbReference>
<evidence type="ECO:0008006" key="6">
    <source>
        <dbReference type="Google" id="ProtNLM"/>
    </source>
</evidence>
<feature type="compositionally biased region" description="Acidic residues" evidence="4">
    <location>
        <begin position="28"/>
        <end position="41"/>
    </location>
</feature>
<dbReference type="OrthoDB" id="1939643at2759"/>
<evidence type="ECO:0000256" key="2">
    <source>
        <dbReference type="ARBA" id="ARBA00010291"/>
    </source>
</evidence>
<feature type="compositionally biased region" description="Polar residues" evidence="4">
    <location>
        <begin position="547"/>
        <end position="556"/>
    </location>
</feature>
<dbReference type="GO" id="GO:0051315">
    <property type="term" value="P:attachment of mitotic spindle microtubules to kinetochore"/>
    <property type="evidence" value="ECO:0007669"/>
    <property type="project" value="TreeGrafter"/>
</dbReference>
<evidence type="ECO:0000256" key="4">
    <source>
        <dbReference type="SAM" id="MobiDB-lite"/>
    </source>
</evidence>
<comment type="subcellular location">
    <subcellularLocation>
        <location evidence="1">Nucleus</location>
    </subcellularLocation>
</comment>
<keyword evidence="3" id="KW-0539">Nucleus</keyword>
<name>W4G9H3_APHAT</name>
<dbReference type="EMBL" id="KI913139">
    <property type="protein sequence ID" value="ETV75573.1"/>
    <property type="molecule type" value="Genomic_DNA"/>
</dbReference>
<sequence length="839" mass="91124">MSSVDATRAIGRRSGVVVRKDVRRDSDGFEDIDDFWDDDDSSAANDSTTDIQRPGDAFEFTGRAGKSPATKSVLRTPKKASDPGPNVHRNSDGFDDIDEFWVQAGASANTTSPSGPRANESGELGGTDLEASSTLPEPEKTAPPTLPKKHTHLNRRQRRNTFGSAPPSSGQDENDRVQQGVATSQPVPASRTAITPPFARRSKFPSSTPPAGPQPSPPTDDTTPVSTTSSAVIGGVAIKDEPAPSPVRDEFSFGNMSSPASTVKSLDLDSPATNSFMAAGLTPSASRRHPTQNIERTPSPTPTLVRDTPTSRLSDTDRSMAVSEQHDEREADDAAPSRPSPRGGIPRRSAPPKQASPPRMSAVDFDGRESNHSPPSSPVSPSSSYAGNRDSVGRGTNDLDESRFLDDHDVDDEEDAVMPKVPTSRQTTSPSRREVASPRPHKSKNSISEDAHGIMKTPQKKRKHRVVVDRQEFEFGMASPHDDDPFEGNLTPIAHAEDHTLYTPPSSPTKQQLQKPKQTKTLKSVGKKAKPRSNRRRKASADAGSDVESSFALTDQSRMDSESEHSDVDVTVLSNADAIRRDSDSDGDGRGVRRSKRRRIKPLEWYKCERPVYERRQSGVGLILPTISHVERAGTKTPVKLKPHKSSYQSKTTPFPTADLPSEFSYLATDTGDIWDELHDDATKMRVIGRSKSSQVFALPGVQGFPCGYAGQTFNLPGGPTLPTWISGRLLLPPSGVKQPESVGNCTQSFVVLQCQPGALEVAYAHPSEGEYNDETAQRFLLSQGDEYFVPPNNAYYLRNHSKSVEAELRFTIMKPSRLQVAEAGTTSGNKKTKKAKIN</sequence>
<evidence type="ECO:0000313" key="5">
    <source>
        <dbReference type="EMBL" id="ETV75573.1"/>
    </source>
</evidence>
<dbReference type="GO" id="GO:0051382">
    <property type="term" value="P:kinetochore assembly"/>
    <property type="evidence" value="ECO:0007669"/>
    <property type="project" value="InterPro"/>
</dbReference>